<dbReference type="PANTHER" id="PTHR14027:SF2">
    <property type="entry name" value="RNA POLYMERASE-ASSOCIATED PROTEIN CTR9 HOMOLOG"/>
    <property type="match status" value="1"/>
</dbReference>
<evidence type="ECO:0000313" key="4">
    <source>
        <dbReference type="EMBL" id="MDO3381008.1"/>
    </source>
</evidence>
<keyword evidence="2 3" id="KW-0802">TPR repeat</keyword>
<proteinExistence type="predicted"/>
<dbReference type="Gene3D" id="1.25.40.10">
    <property type="entry name" value="Tetratricopeptide repeat domain"/>
    <property type="match status" value="2"/>
</dbReference>
<dbReference type="Pfam" id="PF13432">
    <property type="entry name" value="TPR_16"/>
    <property type="match status" value="1"/>
</dbReference>
<reference evidence="4" key="1">
    <citation type="submission" date="2023-07" db="EMBL/GenBank/DDBJ databases">
        <title>Gilvimarinus algae sp. nov., isolated from the surface of Kelp.</title>
        <authorList>
            <person name="Sun Y.Y."/>
            <person name="Gong Y."/>
            <person name="Du Z.J."/>
        </authorList>
    </citation>
    <scope>NUCLEOTIDE SEQUENCE</scope>
    <source>
        <strain evidence="4">SDUM040014</strain>
    </source>
</reference>
<protein>
    <submittedName>
        <fullName evidence="4">Tetratricopeptide repeat protein</fullName>
    </submittedName>
</protein>
<feature type="repeat" description="TPR" evidence="3">
    <location>
        <begin position="186"/>
        <end position="219"/>
    </location>
</feature>
<dbReference type="EMBL" id="JAULRT010000032">
    <property type="protein sequence ID" value="MDO3381008.1"/>
    <property type="molecule type" value="Genomic_DNA"/>
</dbReference>
<evidence type="ECO:0000313" key="5">
    <source>
        <dbReference type="Proteomes" id="UP001168380"/>
    </source>
</evidence>
<feature type="repeat" description="TPR" evidence="3">
    <location>
        <begin position="112"/>
        <end position="145"/>
    </location>
</feature>
<dbReference type="PANTHER" id="PTHR14027">
    <property type="entry name" value="RNA POLYMERASE-ASSOCIATED PROTEIN CTR9"/>
    <property type="match status" value="1"/>
</dbReference>
<dbReference type="SUPFAM" id="SSF48452">
    <property type="entry name" value="TPR-like"/>
    <property type="match status" value="2"/>
</dbReference>
<keyword evidence="1" id="KW-0677">Repeat</keyword>
<name>A0ABT8TCA8_9GAMM</name>
<evidence type="ECO:0000256" key="1">
    <source>
        <dbReference type="ARBA" id="ARBA00022737"/>
    </source>
</evidence>
<comment type="caution">
    <text evidence="4">The sequence shown here is derived from an EMBL/GenBank/DDBJ whole genome shotgun (WGS) entry which is preliminary data.</text>
</comment>
<organism evidence="4 5">
    <name type="scientific">Gilvimarinus algae</name>
    <dbReference type="NCBI Taxonomy" id="3058037"/>
    <lineage>
        <taxon>Bacteria</taxon>
        <taxon>Pseudomonadati</taxon>
        <taxon>Pseudomonadota</taxon>
        <taxon>Gammaproteobacteria</taxon>
        <taxon>Cellvibrionales</taxon>
        <taxon>Cellvibrionaceae</taxon>
        <taxon>Gilvimarinus</taxon>
    </lineage>
</organism>
<keyword evidence="5" id="KW-1185">Reference proteome</keyword>
<dbReference type="RefSeq" id="WP_302711130.1">
    <property type="nucleotide sequence ID" value="NZ_JAULRT010000032.1"/>
</dbReference>
<dbReference type="InterPro" id="IPR019734">
    <property type="entry name" value="TPR_rpt"/>
</dbReference>
<feature type="repeat" description="TPR" evidence="3">
    <location>
        <begin position="399"/>
        <end position="432"/>
    </location>
</feature>
<gene>
    <name evidence="4" type="ORF">QWI16_02410</name>
</gene>
<evidence type="ECO:0000256" key="3">
    <source>
        <dbReference type="PROSITE-ProRule" id="PRU00339"/>
    </source>
</evidence>
<sequence length="455" mass="51557">MKKLTSTVSATLHKAVTVALFAVVPMLSLDVLALDVKPSSAKPLQPAAQKPDPRRLPGLSQSFIKDFQEVSETLEPTEEALAEGAKPNPQRAKQLADELSKDMEELNPYEKVMLYQLYGQIYFEEENIPKTIETFENILKQSPNLPVGMEAQYTYILAQLYAQEEQEKKAVQFLERWAKMTTLISSNQYSQIAQVYYGADDNEKALANMLEAIRLNEAEGKIPKEDWLGFLRALYFFKEDYNSTLSVVQALVRHYPKMNYWGQMASLYYELGRLEDYYRTLDSMYVMGGLKKENELKSLAGHFIENEAPYKAAKVLDKGVNEDKIVKPTAQNLELLANSWRLAQETDKALVEMKRAAAKSEDGDLYFNLARLLFARDEYDAAVTAASNALQKGGLSRPDSVHLTIGQAELARGNFDEAIDAFKKASRDKRSQKFASQWISYTENEKKRQDALKDG</sequence>
<accession>A0ABT8TCA8</accession>
<evidence type="ECO:0000256" key="2">
    <source>
        <dbReference type="ARBA" id="ARBA00022803"/>
    </source>
</evidence>
<dbReference type="SMART" id="SM00028">
    <property type="entry name" value="TPR"/>
    <property type="match status" value="4"/>
</dbReference>
<dbReference type="PROSITE" id="PS50005">
    <property type="entry name" value="TPR"/>
    <property type="match status" value="3"/>
</dbReference>
<dbReference type="InterPro" id="IPR031101">
    <property type="entry name" value="Ctr9"/>
</dbReference>
<dbReference type="InterPro" id="IPR011990">
    <property type="entry name" value="TPR-like_helical_dom_sf"/>
</dbReference>
<dbReference type="Proteomes" id="UP001168380">
    <property type="component" value="Unassembled WGS sequence"/>
</dbReference>